<keyword evidence="5 8" id="KW-0812">Transmembrane</keyword>
<protein>
    <submittedName>
        <fullName evidence="10">Sulfate transport system permease protein CysW</fullName>
    </submittedName>
</protein>
<evidence type="ECO:0000256" key="1">
    <source>
        <dbReference type="ARBA" id="ARBA00004429"/>
    </source>
</evidence>
<dbReference type="GO" id="GO:0005886">
    <property type="term" value="C:plasma membrane"/>
    <property type="evidence" value="ECO:0007669"/>
    <property type="project" value="UniProtKB-SubCell"/>
</dbReference>
<feature type="transmembrane region" description="Helical" evidence="8">
    <location>
        <begin position="392"/>
        <end position="410"/>
    </location>
</feature>
<keyword evidence="3" id="KW-1003">Cell membrane</keyword>
<dbReference type="CDD" id="cd06261">
    <property type="entry name" value="TM_PBP2"/>
    <property type="match status" value="2"/>
</dbReference>
<keyword evidence="6 8" id="KW-1133">Transmembrane helix</keyword>
<dbReference type="OrthoDB" id="9776648at2"/>
<dbReference type="PANTHER" id="PTHR43357:SF3">
    <property type="entry name" value="FE(3+)-TRANSPORT SYSTEM PERMEASE PROTEIN FBPB 2"/>
    <property type="match status" value="1"/>
</dbReference>
<feature type="transmembrane region" description="Helical" evidence="8">
    <location>
        <begin position="330"/>
        <end position="353"/>
    </location>
</feature>
<comment type="similarity">
    <text evidence="8">Belongs to the binding-protein-dependent transport system permease family.</text>
</comment>
<comment type="caution">
    <text evidence="10">The sequence shown here is derived from an EMBL/GenBank/DDBJ whole genome shotgun (WGS) entry which is preliminary data.</text>
</comment>
<dbReference type="GO" id="GO:0055085">
    <property type="term" value="P:transmembrane transport"/>
    <property type="evidence" value="ECO:0007669"/>
    <property type="project" value="InterPro"/>
</dbReference>
<sequence length="524" mass="56861">MTILRRRRAIPPYFLVPALLAGTGVLLPLLYLLLRALEADPQTLGELLLRGRNLYLLGNTLWLTLGVLAGTTLLALPLAWLTTRSDLRGKRFLALLLTLPLAIPGYVGAFALLGASGPNGLIHTLSGIPWPRPSGYWGALGVLVLFTYPYLFLNLRAALLGLDPSLEEAAQSLGYRRPEVFLRVVLPQLRPALYAGWLLVGLHVLGDFGVVSLMRFETFSYAIYLQYTASFDRIYAAWLSLMLLALTGSLLLLEARLLRGLTLNRVGLGSARKQRSSALGGWRWPALGLVGLTLGAGLIVPLSTILYWVVRWPGDYRQALEGVAQSLEHSAMASAPAALVAALLALPLAYIGVRFPSGFSRVLERTAYLGYAVPPLAFALALIFFSLRGLPFLYQTLGLLVLAYALHFLAEAIGPIRSALYQASPRLEEAARSLGYGPLKAFAKSSLPLIQRGVLASLALVFLSSLKELPLTFLLAPVGFDTLATRIWGYTAEAMFAEAAPYATLIVLFSALLVGLLLAQEKRL</sequence>
<dbReference type="EMBL" id="QWLB01000015">
    <property type="protein sequence ID" value="RIH92732.1"/>
    <property type="molecule type" value="Genomic_DNA"/>
</dbReference>
<dbReference type="Proteomes" id="UP000266178">
    <property type="component" value="Unassembled WGS sequence"/>
</dbReference>
<feature type="transmembrane region" description="Helical" evidence="8">
    <location>
        <begin position="192"/>
        <end position="214"/>
    </location>
</feature>
<feature type="transmembrane region" description="Helical" evidence="8">
    <location>
        <begin position="12"/>
        <end position="34"/>
    </location>
</feature>
<keyword evidence="4" id="KW-0997">Cell inner membrane</keyword>
<feature type="domain" description="ABC transmembrane type-1" evidence="9">
    <location>
        <begin position="327"/>
        <end position="518"/>
    </location>
</feature>
<feature type="transmembrane region" description="Helical" evidence="8">
    <location>
        <begin position="454"/>
        <end position="480"/>
    </location>
</feature>
<feature type="transmembrane region" description="Helical" evidence="8">
    <location>
        <begin position="365"/>
        <end position="386"/>
    </location>
</feature>
<evidence type="ECO:0000256" key="6">
    <source>
        <dbReference type="ARBA" id="ARBA00022989"/>
    </source>
</evidence>
<name>A0A399FCJ4_9DEIN</name>
<dbReference type="Gene3D" id="1.10.3720.10">
    <property type="entry name" value="MetI-like"/>
    <property type="match status" value="2"/>
</dbReference>
<comment type="subcellular location">
    <subcellularLocation>
        <location evidence="1">Cell inner membrane</location>
        <topology evidence="1">Multi-pass membrane protein</topology>
    </subcellularLocation>
    <subcellularLocation>
        <location evidence="8">Cell membrane</location>
        <topology evidence="8">Multi-pass membrane protein</topology>
    </subcellularLocation>
</comment>
<keyword evidence="11" id="KW-1185">Reference proteome</keyword>
<dbReference type="PANTHER" id="PTHR43357">
    <property type="entry name" value="INNER MEMBRANE ABC TRANSPORTER PERMEASE PROTEIN YDCV"/>
    <property type="match status" value="1"/>
</dbReference>
<dbReference type="Pfam" id="PF00528">
    <property type="entry name" value="BPD_transp_1"/>
    <property type="match status" value="2"/>
</dbReference>
<dbReference type="InterPro" id="IPR000515">
    <property type="entry name" value="MetI-like"/>
</dbReference>
<keyword evidence="7 8" id="KW-0472">Membrane</keyword>
<dbReference type="SUPFAM" id="SSF161098">
    <property type="entry name" value="MetI-like"/>
    <property type="match status" value="2"/>
</dbReference>
<proteinExistence type="inferred from homology"/>
<evidence type="ECO:0000256" key="5">
    <source>
        <dbReference type="ARBA" id="ARBA00022692"/>
    </source>
</evidence>
<feature type="transmembrane region" description="Helical" evidence="8">
    <location>
        <begin position="135"/>
        <end position="153"/>
    </location>
</feature>
<evidence type="ECO:0000256" key="3">
    <source>
        <dbReference type="ARBA" id="ARBA00022475"/>
    </source>
</evidence>
<evidence type="ECO:0000256" key="7">
    <source>
        <dbReference type="ARBA" id="ARBA00023136"/>
    </source>
</evidence>
<feature type="transmembrane region" description="Helical" evidence="8">
    <location>
        <begin position="54"/>
        <end position="80"/>
    </location>
</feature>
<dbReference type="PROSITE" id="PS50928">
    <property type="entry name" value="ABC_TM1"/>
    <property type="match status" value="2"/>
</dbReference>
<feature type="transmembrane region" description="Helical" evidence="8">
    <location>
        <begin position="500"/>
        <end position="519"/>
    </location>
</feature>
<evidence type="ECO:0000313" key="10">
    <source>
        <dbReference type="EMBL" id="RIH92732.1"/>
    </source>
</evidence>
<feature type="transmembrane region" description="Helical" evidence="8">
    <location>
        <begin position="234"/>
        <end position="253"/>
    </location>
</feature>
<keyword evidence="2 8" id="KW-0813">Transport</keyword>
<gene>
    <name evidence="10" type="primary">cysW</name>
    <name evidence="10" type="ORF">Mgrana_01394</name>
</gene>
<feature type="transmembrane region" description="Helical" evidence="8">
    <location>
        <begin position="92"/>
        <end position="115"/>
    </location>
</feature>
<evidence type="ECO:0000256" key="4">
    <source>
        <dbReference type="ARBA" id="ARBA00022519"/>
    </source>
</evidence>
<feature type="transmembrane region" description="Helical" evidence="8">
    <location>
        <begin position="282"/>
        <end position="310"/>
    </location>
</feature>
<evidence type="ECO:0000256" key="8">
    <source>
        <dbReference type="RuleBase" id="RU363032"/>
    </source>
</evidence>
<dbReference type="InterPro" id="IPR035906">
    <property type="entry name" value="MetI-like_sf"/>
</dbReference>
<dbReference type="AlphaFoldDB" id="A0A399FCJ4"/>
<reference evidence="10 11" key="1">
    <citation type="submission" date="2018-08" db="EMBL/GenBank/DDBJ databases">
        <title>Meiothermus granaticius genome AF-68 sequencing project.</title>
        <authorList>
            <person name="Da Costa M.S."/>
            <person name="Albuquerque L."/>
            <person name="Raposo P."/>
            <person name="Froufe H.J.C."/>
            <person name="Barroso C.S."/>
            <person name="Egas C."/>
        </authorList>
    </citation>
    <scope>NUCLEOTIDE SEQUENCE [LARGE SCALE GENOMIC DNA]</scope>
    <source>
        <strain evidence="10 11">AF-68</strain>
    </source>
</reference>
<evidence type="ECO:0000259" key="9">
    <source>
        <dbReference type="PROSITE" id="PS50928"/>
    </source>
</evidence>
<dbReference type="RefSeq" id="WP_119356895.1">
    <property type="nucleotide sequence ID" value="NZ_BJXM01000014.1"/>
</dbReference>
<organism evidence="10 11">
    <name type="scientific">Meiothermus granaticius NBRC 107808</name>
    <dbReference type="NCBI Taxonomy" id="1227551"/>
    <lineage>
        <taxon>Bacteria</taxon>
        <taxon>Thermotogati</taxon>
        <taxon>Deinococcota</taxon>
        <taxon>Deinococci</taxon>
        <taxon>Thermales</taxon>
        <taxon>Thermaceae</taxon>
        <taxon>Meiothermus</taxon>
    </lineage>
</organism>
<feature type="domain" description="ABC transmembrane type-1" evidence="9">
    <location>
        <begin position="57"/>
        <end position="252"/>
    </location>
</feature>
<evidence type="ECO:0000313" key="11">
    <source>
        <dbReference type="Proteomes" id="UP000266178"/>
    </source>
</evidence>
<accession>A0A399FCJ4</accession>
<evidence type="ECO:0000256" key="2">
    <source>
        <dbReference type="ARBA" id="ARBA00022448"/>
    </source>
</evidence>